<dbReference type="HOGENOM" id="CLU_3197419_0_0_5"/>
<gene>
    <name evidence="1" type="ORF">A1OE_1256</name>
</gene>
<name>K7YIK6_9PROT</name>
<organism evidence="1 2">
    <name type="scientific">Candidatus Endolissoclinum faulkneri L2</name>
    <dbReference type="NCBI Taxonomy" id="1193729"/>
    <lineage>
        <taxon>Bacteria</taxon>
        <taxon>Pseudomonadati</taxon>
        <taxon>Pseudomonadota</taxon>
        <taxon>Alphaproteobacteria</taxon>
        <taxon>Rhodospirillales</taxon>
        <taxon>Rhodospirillaceae</taxon>
        <taxon>Candidatus Endolissoclinum</taxon>
    </lineage>
</organism>
<reference evidence="1 2" key="1">
    <citation type="journal article" date="2012" name="Proc. Natl. Acad. Sci. U.S.A.">
        <title>Genome streamlining and chemical defense in a coral reef symbiosis.</title>
        <authorList>
            <person name="Kwan J.C."/>
            <person name="Donia M.S."/>
            <person name="Han A.W."/>
            <person name="Hirose E."/>
            <person name="Haygood M.G."/>
            <person name="Schmidt E.W."/>
        </authorList>
    </citation>
    <scope>NUCLEOTIDE SEQUENCE [LARGE SCALE GENOMIC DNA]</scope>
    <source>
        <strain evidence="1 2">L2</strain>
    </source>
</reference>
<protein>
    <submittedName>
        <fullName evidence="1">Uncharacterized protein</fullName>
    </submittedName>
</protein>
<dbReference type="Proteomes" id="UP000010077">
    <property type="component" value="Chromosome"/>
</dbReference>
<proteinExistence type="predicted"/>
<sequence>MDKFFFNNKKLAVKIKIFYLQMVPLFNLKKLRLFYLSVYLLVMLF</sequence>
<dbReference type="AlphaFoldDB" id="K7YIK6"/>
<dbReference type="KEGG" id="thal:A1OE_1256"/>
<keyword evidence="2" id="KW-1185">Reference proteome</keyword>
<dbReference type="EMBL" id="CP003539">
    <property type="protein sequence ID" value="AFX99430.1"/>
    <property type="molecule type" value="Genomic_DNA"/>
</dbReference>
<evidence type="ECO:0000313" key="2">
    <source>
        <dbReference type="Proteomes" id="UP000010077"/>
    </source>
</evidence>
<evidence type="ECO:0000313" key="1">
    <source>
        <dbReference type="EMBL" id="AFX99430.1"/>
    </source>
</evidence>
<accession>K7YIK6</accession>